<comment type="caution">
    <text evidence="1">The sequence shown here is derived from an EMBL/GenBank/DDBJ whole genome shotgun (WGS) entry which is preliminary data.</text>
</comment>
<reference evidence="1 2" key="1">
    <citation type="submission" date="2018-06" db="EMBL/GenBank/DDBJ databases">
        <title>Genomic Encyclopedia of Type Strains, Phase III (KMG-III): the genomes of soil and plant-associated and newly described type strains.</title>
        <authorList>
            <person name="Whitman W."/>
        </authorList>
    </citation>
    <scope>NUCLEOTIDE SEQUENCE [LARGE SCALE GENOMIC DNA]</scope>
    <source>
        <strain evidence="1 2">CGMCC 4.7090</strain>
    </source>
</reference>
<gene>
    <name evidence="1" type="ORF">B0I29_117145</name>
</gene>
<protein>
    <submittedName>
        <fullName evidence="1">Uncharacterized protein</fullName>
    </submittedName>
</protein>
<dbReference type="EMBL" id="QLMJ01000017">
    <property type="protein sequence ID" value="RAK29819.1"/>
    <property type="molecule type" value="Genomic_DNA"/>
</dbReference>
<evidence type="ECO:0000313" key="1">
    <source>
        <dbReference type="EMBL" id="RAK29819.1"/>
    </source>
</evidence>
<name>A0A327Z3B5_9ACTN</name>
<accession>A0A327Z3B5</accession>
<proteinExistence type="predicted"/>
<keyword evidence="2" id="KW-1185">Reference proteome</keyword>
<sequence length="140" mass="15723">MVREHLQPGEECRAAIWVSRAEERTPMKLTWSELSPLRFRRRGRGPGFREDVQGTAHSLAVGLDAHIRLVTEPRVLALTSSRLIVLSRRSASLRPRWECPRTDLDAATEEEAGRLRLIFSDASSVTLLTPAAHIQEFLAG</sequence>
<evidence type="ECO:0000313" key="2">
    <source>
        <dbReference type="Proteomes" id="UP000249341"/>
    </source>
</evidence>
<dbReference type="Proteomes" id="UP000249341">
    <property type="component" value="Unassembled WGS sequence"/>
</dbReference>
<organism evidence="1 2">
    <name type="scientific">Actinoplanes lutulentus</name>
    <dbReference type="NCBI Taxonomy" id="1287878"/>
    <lineage>
        <taxon>Bacteria</taxon>
        <taxon>Bacillati</taxon>
        <taxon>Actinomycetota</taxon>
        <taxon>Actinomycetes</taxon>
        <taxon>Micromonosporales</taxon>
        <taxon>Micromonosporaceae</taxon>
        <taxon>Actinoplanes</taxon>
    </lineage>
</organism>
<dbReference type="AlphaFoldDB" id="A0A327Z3B5"/>